<accession>A0A6A4CQG7</accession>
<keyword evidence="1" id="KW-0175">Coiled coil</keyword>
<reference evidence="3 4" key="1">
    <citation type="submission" date="2018-08" db="EMBL/GenBank/DDBJ databases">
        <title>Genomic investigation of the strawberry pathogen Phytophthora fragariae indicates pathogenicity is determined by transcriptional variation in three key races.</title>
        <authorList>
            <person name="Adams T.M."/>
            <person name="Armitage A.D."/>
            <person name="Sobczyk M.K."/>
            <person name="Bates H.J."/>
            <person name="Dunwell J.M."/>
            <person name="Nellist C.F."/>
            <person name="Harrison R.J."/>
        </authorList>
    </citation>
    <scope>NUCLEOTIDE SEQUENCE [LARGE SCALE GENOMIC DNA]</scope>
    <source>
        <strain evidence="3 4">SCRP333</strain>
    </source>
</reference>
<feature type="compositionally biased region" description="Basic and acidic residues" evidence="2">
    <location>
        <begin position="338"/>
        <end position="347"/>
    </location>
</feature>
<protein>
    <submittedName>
        <fullName evidence="3">Uncharacterized protein</fullName>
    </submittedName>
</protein>
<feature type="coiled-coil region" evidence="1">
    <location>
        <begin position="593"/>
        <end position="630"/>
    </location>
</feature>
<organism evidence="3 4">
    <name type="scientific">Phytophthora rubi</name>
    <dbReference type="NCBI Taxonomy" id="129364"/>
    <lineage>
        <taxon>Eukaryota</taxon>
        <taxon>Sar</taxon>
        <taxon>Stramenopiles</taxon>
        <taxon>Oomycota</taxon>
        <taxon>Peronosporomycetes</taxon>
        <taxon>Peronosporales</taxon>
        <taxon>Peronosporaceae</taxon>
        <taxon>Phytophthora</taxon>
    </lineage>
</organism>
<proteinExistence type="predicted"/>
<feature type="compositionally biased region" description="Polar residues" evidence="2">
    <location>
        <begin position="512"/>
        <end position="528"/>
    </location>
</feature>
<feature type="region of interest" description="Disordered" evidence="2">
    <location>
        <begin position="476"/>
        <end position="576"/>
    </location>
</feature>
<feature type="compositionally biased region" description="Basic residues" evidence="2">
    <location>
        <begin position="494"/>
        <end position="505"/>
    </location>
</feature>
<comment type="caution">
    <text evidence="3">The sequence shown here is derived from an EMBL/GenBank/DDBJ whole genome shotgun (WGS) entry which is preliminary data.</text>
</comment>
<evidence type="ECO:0000256" key="2">
    <source>
        <dbReference type="SAM" id="MobiDB-lite"/>
    </source>
</evidence>
<evidence type="ECO:0000313" key="4">
    <source>
        <dbReference type="Proteomes" id="UP000434957"/>
    </source>
</evidence>
<evidence type="ECO:0000256" key="1">
    <source>
        <dbReference type="SAM" id="Coils"/>
    </source>
</evidence>
<feature type="region of interest" description="Disordered" evidence="2">
    <location>
        <begin position="319"/>
        <end position="347"/>
    </location>
</feature>
<gene>
    <name evidence="3" type="ORF">PR003_g24137</name>
</gene>
<feature type="compositionally biased region" description="Basic and acidic residues" evidence="2">
    <location>
        <begin position="158"/>
        <end position="171"/>
    </location>
</feature>
<dbReference type="EMBL" id="QXFT01002658">
    <property type="protein sequence ID" value="KAE9294930.1"/>
    <property type="molecule type" value="Genomic_DNA"/>
</dbReference>
<feature type="compositionally biased region" description="Basic and acidic residues" evidence="2">
    <location>
        <begin position="321"/>
        <end position="331"/>
    </location>
</feature>
<evidence type="ECO:0000313" key="3">
    <source>
        <dbReference type="EMBL" id="KAE9294930.1"/>
    </source>
</evidence>
<feature type="compositionally biased region" description="Basic and acidic residues" evidence="2">
    <location>
        <begin position="46"/>
        <end position="58"/>
    </location>
</feature>
<name>A0A6A4CQG7_9STRA</name>
<dbReference type="Proteomes" id="UP000434957">
    <property type="component" value="Unassembled WGS sequence"/>
</dbReference>
<dbReference type="AlphaFoldDB" id="A0A6A4CQG7"/>
<feature type="compositionally biased region" description="Basic and acidic residues" evidence="2">
    <location>
        <begin position="141"/>
        <end position="151"/>
    </location>
</feature>
<feature type="region of interest" description="Disordered" evidence="2">
    <location>
        <begin position="1"/>
        <end position="269"/>
    </location>
</feature>
<feature type="compositionally biased region" description="Basic residues" evidence="2">
    <location>
        <begin position="89"/>
        <end position="109"/>
    </location>
</feature>
<keyword evidence="4" id="KW-1185">Reference proteome</keyword>
<sequence length="738" mass="80999">MTTETQIIVRAAPNTLGAAGPAKHHADAPASSDMKEKPPAPASKKHSGDPEAAKDATASKKPVNATEKANAPPASKKHAKDPDEAKKPPASKKPRVAATKTKAKAKAKKTPASSKSPRKTKKVTASSKPAPKKSAAKQLPKKKDPAKEGPKTPKLPPKRTDVLRPGPHEEVTSDLSDTDTPNPGYVSGGDSPVADVPHAPRARAPTKDQAAAANCTTTSPQRRSPSPHPSLQVDSEESEPDVDHESGEVEWSPPRITDAQRVLYPGSPVSPKTVVAVERAQLLEASMSRRDDPPAAVSEPQVITNAGVDEGVPPELLQPENRQHLADRSREASQALGTKRDRETHAPRTREQLLALRYWTRDEYREHLRQSRMPGPGAPQCDKCPVVLLVDTGLTHQRNETEFEGWLHHLGYPQPEFLNSPFRIDWLAQRRLRFRMAKMIADDTWSNRFFGRHKPMPGVILEEVLQKIQKSWQSQPIEPNSVLGPVSADQVRGHAQKRPRGRRSPPRGEPQAPTSFDYSGSHATSPGTCTDRYARGASVASRHGSRGRPHYQAEAAEPAVGVVSDQDAQRRPTGSRLDEEGLLSAVESCQRLLDAQRTEMVALRARVQDAEARLENLQNVRRDLNFLRDRVWDLPRQLGEEADRLQARCSRGEESDASVCQVLERHLDWIRTLYDCVGSLEAQEARRVAARARDRAPAPVPAPLPSEELVRMMASAFQQYSVTQSAPQDPQPPPGDRA</sequence>